<organism evidence="1 2">
    <name type="scientific">Pengzhenrongella sicca</name>
    <dbReference type="NCBI Taxonomy" id="2819238"/>
    <lineage>
        <taxon>Bacteria</taxon>
        <taxon>Bacillati</taxon>
        <taxon>Actinomycetota</taxon>
        <taxon>Actinomycetes</taxon>
        <taxon>Micrococcales</taxon>
        <taxon>Pengzhenrongella</taxon>
    </lineage>
</organism>
<dbReference type="RefSeq" id="WP_227423589.1">
    <property type="nucleotide sequence ID" value="NZ_CP071868.1"/>
</dbReference>
<dbReference type="EMBL" id="CP071868">
    <property type="protein sequence ID" value="QTE29316.1"/>
    <property type="molecule type" value="Genomic_DNA"/>
</dbReference>
<accession>A0A8A4ZFJ7</accession>
<reference evidence="1" key="1">
    <citation type="submission" date="2021-03" db="EMBL/GenBank/DDBJ databases">
        <title>Pengzhenrongella sicca gen. nov., sp. nov., a new member of suborder Micrococcineae isolated from High-Arctic tundra soil.</title>
        <authorList>
            <person name="Peng F."/>
        </authorList>
    </citation>
    <scope>NUCLEOTIDE SEQUENCE</scope>
    <source>
        <strain evidence="1">LRZ-2</strain>
    </source>
</reference>
<evidence type="ECO:0008006" key="3">
    <source>
        <dbReference type="Google" id="ProtNLM"/>
    </source>
</evidence>
<name>A0A8A4ZFJ7_9MICO</name>
<dbReference type="KEGG" id="psic:J4E96_18915"/>
<proteinExistence type="predicted"/>
<evidence type="ECO:0000313" key="2">
    <source>
        <dbReference type="Proteomes" id="UP000663937"/>
    </source>
</evidence>
<gene>
    <name evidence="1" type="ORF">J4E96_18915</name>
</gene>
<protein>
    <recommendedName>
        <fullName evidence="3">GGDEF domain-containing protein</fullName>
    </recommendedName>
</protein>
<dbReference type="AlphaFoldDB" id="A0A8A4ZFJ7"/>
<keyword evidence="2" id="KW-1185">Reference proteome</keyword>
<evidence type="ECO:0000313" key="1">
    <source>
        <dbReference type="EMBL" id="QTE29316.1"/>
    </source>
</evidence>
<dbReference type="Proteomes" id="UP000663937">
    <property type="component" value="Chromosome"/>
</dbReference>
<sequence length="256" mass="27249">MTGSYEAAATLPPHPRELWRSVSAESVWLRPADWYHPAVDAIVEALQNDADPTPAALRLGTARGESGVGISEAINDLACLYRSMGRGETPLASVRALCEGWVAAQDAVPVHAQCVDPETGLPTSEYLRVRLAETYALAARAGTTASRTHGLLIVDVAVAGLDPWSRIARSAVVGQALDVAFGAGHPMASLGEGVFAVLVARDQHVGTDATRLRHHIGTHAEQLQVDSLLRQPPRVWLEPLPETHAAALELLAHVGR</sequence>